<dbReference type="AlphaFoldDB" id="A0A813L2N1"/>
<evidence type="ECO:0000313" key="1">
    <source>
        <dbReference type="EMBL" id="CAE8715232.1"/>
    </source>
</evidence>
<name>A0A813L2N1_POLGL</name>
<proteinExistence type="predicted"/>
<dbReference type="Proteomes" id="UP000626109">
    <property type="component" value="Unassembled WGS sequence"/>
</dbReference>
<protein>
    <submittedName>
        <fullName evidence="1">Uncharacterized protein</fullName>
    </submittedName>
</protein>
<evidence type="ECO:0000313" key="2">
    <source>
        <dbReference type="Proteomes" id="UP000626109"/>
    </source>
</evidence>
<organism evidence="1 2">
    <name type="scientific">Polarella glacialis</name>
    <name type="common">Dinoflagellate</name>
    <dbReference type="NCBI Taxonomy" id="89957"/>
    <lineage>
        <taxon>Eukaryota</taxon>
        <taxon>Sar</taxon>
        <taxon>Alveolata</taxon>
        <taxon>Dinophyceae</taxon>
        <taxon>Suessiales</taxon>
        <taxon>Suessiaceae</taxon>
        <taxon>Polarella</taxon>
    </lineage>
</organism>
<dbReference type="EMBL" id="CAJNNW010032743">
    <property type="protein sequence ID" value="CAE8715232.1"/>
    <property type="molecule type" value="Genomic_DNA"/>
</dbReference>
<sequence>MGNTTFPISDKSFVLDRRLQDISTQEDSWLKCDESRAICSPKTPPKGWHKRRLQERESWIRLGVFLTLYCC</sequence>
<accession>A0A813L2N1</accession>
<comment type="caution">
    <text evidence="1">The sequence shown here is derived from an EMBL/GenBank/DDBJ whole genome shotgun (WGS) entry which is preliminary data.</text>
</comment>
<reference evidence="1" key="1">
    <citation type="submission" date="2021-02" db="EMBL/GenBank/DDBJ databases">
        <authorList>
            <person name="Dougan E. K."/>
            <person name="Rhodes N."/>
            <person name="Thang M."/>
            <person name="Chan C."/>
        </authorList>
    </citation>
    <scope>NUCLEOTIDE SEQUENCE</scope>
</reference>
<gene>
    <name evidence="1" type="ORF">PGLA2088_LOCUS38419</name>
</gene>